<feature type="compositionally biased region" description="Basic and acidic residues" evidence="14">
    <location>
        <begin position="570"/>
        <end position="584"/>
    </location>
</feature>
<dbReference type="PANTHER" id="PTHR12147:SF22">
    <property type="entry name" value="ENDOPLASMIC RETICULUM METALLOPEPTIDASE 1"/>
    <property type="match status" value="1"/>
</dbReference>
<keyword evidence="9" id="KW-0862">Zinc</keyword>
<evidence type="ECO:0000256" key="15">
    <source>
        <dbReference type="SAM" id="Phobius"/>
    </source>
</evidence>
<keyword evidence="5 15" id="KW-0812">Transmembrane</keyword>
<gene>
    <name evidence="19" type="ORF">PCOR1329_LOCUS53084</name>
</gene>
<evidence type="ECO:0000313" key="19">
    <source>
        <dbReference type="EMBL" id="CAK0865607.1"/>
    </source>
</evidence>
<evidence type="ECO:0000256" key="8">
    <source>
        <dbReference type="ARBA" id="ARBA00022824"/>
    </source>
</evidence>
<evidence type="ECO:0000256" key="3">
    <source>
        <dbReference type="ARBA" id="ARBA00010918"/>
    </source>
</evidence>
<reference evidence="19" key="1">
    <citation type="submission" date="2023-10" db="EMBL/GenBank/DDBJ databases">
        <authorList>
            <person name="Chen Y."/>
            <person name="Shah S."/>
            <person name="Dougan E. K."/>
            <person name="Thang M."/>
            <person name="Chan C."/>
        </authorList>
    </citation>
    <scope>NUCLEOTIDE SEQUENCE [LARGE SCALE GENOMIC DNA]</scope>
</reference>
<dbReference type="InterPro" id="IPR011063">
    <property type="entry name" value="TilS/TtcA_N"/>
</dbReference>
<keyword evidence="20" id="KW-1185">Reference proteome</keyword>
<dbReference type="PANTHER" id="PTHR12147">
    <property type="entry name" value="METALLOPEPTIDASE M28 FAMILY MEMBER"/>
    <property type="match status" value="1"/>
</dbReference>
<dbReference type="Pfam" id="PF04389">
    <property type="entry name" value="Peptidase_M28"/>
    <property type="match status" value="1"/>
</dbReference>
<feature type="domain" description="Peptidase M28" evidence="17">
    <location>
        <begin position="957"/>
        <end position="1153"/>
    </location>
</feature>
<evidence type="ECO:0000256" key="7">
    <source>
        <dbReference type="ARBA" id="ARBA00022801"/>
    </source>
</evidence>
<feature type="domain" description="tRNA(Ile)-lysidine/2-thiocytidine synthase N-terminal" evidence="16">
    <location>
        <begin position="306"/>
        <end position="486"/>
    </location>
</feature>
<dbReference type="Gene3D" id="3.40.630.10">
    <property type="entry name" value="Zn peptidases"/>
    <property type="match status" value="1"/>
</dbReference>
<evidence type="ECO:0000256" key="2">
    <source>
        <dbReference type="ARBA" id="ARBA00004477"/>
    </source>
</evidence>
<evidence type="ECO:0008006" key="21">
    <source>
        <dbReference type="Google" id="ProtNLM"/>
    </source>
</evidence>
<organism evidence="19 20">
    <name type="scientific">Prorocentrum cordatum</name>
    <dbReference type="NCBI Taxonomy" id="2364126"/>
    <lineage>
        <taxon>Eukaryota</taxon>
        <taxon>Sar</taxon>
        <taxon>Alveolata</taxon>
        <taxon>Dinophyceae</taxon>
        <taxon>Prorocentrales</taxon>
        <taxon>Prorocentraceae</taxon>
        <taxon>Prorocentrum</taxon>
    </lineage>
</organism>
<keyword evidence="11" id="KW-0482">Metalloprotease</keyword>
<dbReference type="CDD" id="cd01992">
    <property type="entry name" value="TilS_N"/>
    <property type="match status" value="1"/>
</dbReference>
<feature type="domain" description="Endoplasmic reticulum metallopeptidase 1-like C-terminal" evidence="18">
    <location>
        <begin position="1468"/>
        <end position="1684"/>
    </location>
</feature>
<evidence type="ECO:0000256" key="11">
    <source>
        <dbReference type="ARBA" id="ARBA00023049"/>
    </source>
</evidence>
<dbReference type="InterPro" id="IPR012795">
    <property type="entry name" value="tRNA_Ile_lys_synt_N"/>
</dbReference>
<keyword evidence="12 15" id="KW-0472">Membrane</keyword>
<dbReference type="SUPFAM" id="SSF53187">
    <property type="entry name" value="Zn-dependent exopeptidases"/>
    <property type="match status" value="1"/>
</dbReference>
<keyword evidence="8" id="KW-0256">Endoplasmic reticulum</keyword>
<dbReference type="InterPro" id="IPR045175">
    <property type="entry name" value="M28_fam"/>
</dbReference>
<keyword evidence="6" id="KW-0479">Metal-binding</keyword>
<name>A0ABN9UZ99_9DINO</name>
<comment type="caution">
    <text evidence="19">The sequence shown here is derived from an EMBL/GenBank/DDBJ whole genome shotgun (WGS) entry which is preliminary data.</text>
</comment>
<comment type="subcellular location">
    <subcellularLocation>
        <location evidence="2">Endoplasmic reticulum membrane</location>
        <topology evidence="2">Multi-pass membrane protein</topology>
    </subcellularLocation>
</comment>
<evidence type="ECO:0000259" key="18">
    <source>
        <dbReference type="Pfam" id="PF22248"/>
    </source>
</evidence>
<protein>
    <recommendedName>
        <fullName evidence="21">tRNA(Ile)-lysidine synthetase</fullName>
    </recommendedName>
</protein>
<keyword evidence="10 15" id="KW-1133">Transmembrane helix</keyword>
<evidence type="ECO:0000256" key="5">
    <source>
        <dbReference type="ARBA" id="ARBA00022692"/>
    </source>
</evidence>
<evidence type="ECO:0000256" key="6">
    <source>
        <dbReference type="ARBA" id="ARBA00022723"/>
    </source>
</evidence>
<feature type="region of interest" description="Disordered" evidence="14">
    <location>
        <begin position="570"/>
        <end position="617"/>
    </location>
</feature>
<dbReference type="InterPro" id="IPR053973">
    <property type="entry name" value="ERMP1-like_C"/>
</dbReference>
<keyword evidence="4" id="KW-0645">Protease</keyword>
<proteinExistence type="inferred from homology"/>
<feature type="transmembrane region" description="Helical" evidence="15">
    <location>
        <begin position="1343"/>
        <end position="1364"/>
    </location>
</feature>
<evidence type="ECO:0000256" key="9">
    <source>
        <dbReference type="ARBA" id="ARBA00022833"/>
    </source>
</evidence>
<evidence type="ECO:0000256" key="10">
    <source>
        <dbReference type="ARBA" id="ARBA00022989"/>
    </source>
</evidence>
<feature type="transmembrane region" description="Helical" evidence="15">
    <location>
        <begin position="1317"/>
        <end position="1336"/>
    </location>
</feature>
<evidence type="ECO:0000256" key="12">
    <source>
        <dbReference type="ARBA" id="ARBA00023136"/>
    </source>
</evidence>
<comment type="similarity">
    <text evidence="3">Belongs to the peptidase M28 family.</text>
</comment>
<evidence type="ECO:0000259" key="17">
    <source>
        <dbReference type="Pfam" id="PF04389"/>
    </source>
</evidence>
<feature type="transmembrane region" description="Helical" evidence="15">
    <location>
        <begin position="1256"/>
        <end position="1274"/>
    </location>
</feature>
<dbReference type="CDD" id="cd03875">
    <property type="entry name" value="M28_Fxna_like"/>
    <property type="match status" value="1"/>
</dbReference>
<evidence type="ECO:0000259" key="16">
    <source>
        <dbReference type="Pfam" id="PF01171"/>
    </source>
</evidence>
<dbReference type="InterPro" id="IPR014729">
    <property type="entry name" value="Rossmann-like_a/b/a_fold"/>
</dbReference>
<keyword evidence="13" id="KW-0325">Glycoprotein</keyword>
<evidence type="ECO:0000256" key="13">
    <source>
        <dbReference type="ARBA" id="ARBA00023180"/>
    </source>
</evidence>
<dbReference type="Gene3D" id="3.40.50.620">
    <property type="entry name" value="HUPs"/>
    <property type="match status" value="1"/>
</dbReference>
<comment type="cofactor">
    <cofactor evidence="1">
        <name>Zn(2+)</name>
        <dbReference type="ChEBI" id="CHEBI:29105"/>
    </cofactor>
</comment>
<feature type="transmembrane region" description="Helical" evidence="15">
    <location>
        <begin position="1412"/>
        <end position="1432"/>
    </location>
</feature>
<accession>A0ABN9UZ99</accession>
<feature type="transmembrane region" description="Helical" evidence="15">
    <location>
        <begin position="1221"/>
        <end position="1241"/>
    </location>
</feature>
<dbReference type="Pfam" id="PF22248">
    <property type="entry name" value="ERMP1_C"/>
    <property type="match status" value="1"/>
</dbReference>
<evidence type="ECO:0000256" key="4">
    <source>
        <dbReference type="ARBA" id="ARBA00022670"/>
    </source>
</evidence>
<feature type="transmembrane region" description="Helical" evidence="15">
    <location>
        <begin position="1376"/>
        <end position="1400"/>
    </location>
</feature>
<evidence type="ECO:0000313" key="20">
    <source>
        <dbReference type="Proteomes" id="UP001189429"/>
    </source>
</evidence>
<keyword evidence="7" id="KW-0378">Hydrolase</keyword>
<dbReference type="Proteomes" id="UP001189429">
    <property type="component" value="Unassembled WGS sequence"/>
</dbReference>
<dbReference type="InterPro" id="IPR048024">
    <property type="entry name" value="Fxna-like_M28_dom"/>
</dbReference>
<dbReference type="SUPFAM" id="SSF52402">
    <property type="entry name" value="Adenine nucleotide alpha hydrolases-like"/>
    <property type="match status" value="1"/>
</dbReference>
<evidence type="ECO:0000256" key="1">
    <source>
        <dbReference type="ARBA" id="ARBA00001947"/>
    </source>
</evidence>
<dbReference type="EMBL" id="CAUYUJ010016468">
    <property type="protein sequence ID" value="CAK0865607.1"/>
    <property type="molecule type" value="Genomic_DNA"/>
</dbReference>
<dbReference type="Pfam" id="PF01171">
    <property type="entry name" value="ATP_bind_3"/>
    <property type="match status" value="1"/>
</dbReference>
<sequence length="1690" mass="180125">MVTKSQRHYKVKTDLGEAVQYTRAEVERVEGEAVSAMHFGLLQAGTRKARLEVSNATALSSAESGTTGAATSRGACTAADKQRMDELGYGNDRNSFGAQVYGCARHNVNWMLKVDLGKMDECLKTTVGLSGSCATCFYHLNEQGSEHCKTQCMSWCSQLCQDCSARYVSSAWMDNCTGYAIPMRVPGRQGVTPVKPASAAGASVRAGAHQVPDGAAAEAAAGPPCADDLVRAAGASARASARRGLVGAAAEAIAGPPRMDDFVHAASAFDEARSLRGAQCAAASPAGGGSDMRPKRHYGKVGGGLVLSLSGGVDSMVTCCLLWLLQQQLVPPERLRWCALHLCHPNRGDAGDEEAWVRWTCDKLGVELFTYRLQIRRPHGELRTGISRERYEEKSKELRFRMYSRCLAHLGVGAADGAALVAHHQDDADENRLAELGKGNILNIDGMSVRSTMLGVDVVRPLIPARKAELVAFAEEAFVCYMQDSTPKWSTRGWTRRLLDGVGLEDPARHARLLGALGRAGGASQALGEALDSSLAGWKRCGISTGALQLRPAAAAALQPQHGTTLREMTHAEENDGACERENEAQSSLTDTPGHPATALRNEPLPTRSPAGPARASRRLWRRRPALTLEAVELELRLGDAEFVGSPIPARDDVRGHRSAALAKAFASWRCSRRIASSAEAAAAARAALRAAVHVEGCKRAHEIARMPGWKWNAPLSMIMAALSVDEVPVAVLSLPGLLELAGTFEARLGDLWAELAEVADIWNAAVDAHSSDGEKAAAVEIPEDCGGAPGDDAAGPCHVQRLALARFDVGPFLLGRAIAAASSEHDQVSPGAAGDRSRMKSWCESLLAFFVGVAVLVITLIRHWDVPPVVPADSPITEGFSAERAREVVVDLAACGVKYIGSPENEVCAAEAVQRHARLAAKALEGDLDVDVQSASGHFFLDFLGGLTNVYRNLTNVVVRLPGAGAPAANGPRCALLVGSHFDSTFGSPAASDANAEVAIMVELIRLFSSERLPVDLVFVFNGGEEMLMPAAHGFITSHPWASELCGVVNLESAGSGGRELLFQAGPQNRWVVDAYACGVRRPHGSSITQVLFQTGIIPGDTDYRIYRDFGGLAGVDFAVLANDWIYHTTQDDLAHMDFRSVQRYGETASQVVRGMASTLSAGRPTGAQRDEAAVFFDLAGAVFVSYPAPLAQRLHLAGALVAATWALRGRRAAVMFASGRLLASFAAAIAAALAGALLMSCTPGSLVASARPEISFLCCMPLAMGGFLMALLRSPVSNGSGNEATSTDMSSASTLLASVACTVFCYHPVTVPASYLFFIWSVIPLLGDVCAFFVPTTVEPILRVAGFVVPWLVHAQCFVLAVELVCPLSMRSGTLIPGDIIVGAAYGLIVGLALVFSARYSFSFPRKRGGLFLVITVCIGFVLALFTFPYSHDRPKRLYMQDTSRSKTDWNFVDPVGSGGTVVHGKQRYTPMESGLWTVAMDWNGVATIRDHAPFGLPRGSEPADDSAGVYGEVPHPLPLKLFVSKGVWAPKLPPSLPNRLGVQITALNKSTSGHKELSVSVAGGPHIMMAIGPSALVKAWSFGMNAGIATSNHDVSDSSLPDELPPVRPDCDCYWVLFNEGGTNPTRGRSEAFNFTLAVHPGDLRMDVWATHLDTASPEIEAQAQRMPHWVSFVGWVSELQVHELHV</sequence>
<dbReference type="InterPro" id="IPR007484">
    <property type="entry name" value="Peptidase_M28"/>
</dbReference>
<evidence type="ECO:0000256" key="14">
    <source>
        <dbReference type="SAM" id="MobiDB-lite"/>
    </source>
</evidence>